<feature type="domain" description="SLH" evidence="2">
    <location>
        <begin position="684"/>
        <end position="743"/>
    </location>
</feature>
<dbReference type="InterPro" id="IPR036179">
    <property type="entry name" value="Ig-like_dom_sf"/>
</dbReference>
<dbReference type="SUPFAM" id="SSF48726">
    <property type="entry name" value="Immunoglobulin"/>
    <property type="match status" value="1"/>
</dbReference>
<evidence type="ECO:0000259" key="1">
    <source>
        <dbReference type="PROSITE" id="PS50835"/>
    </source>
</evidence>
<accession>A0ABV6JL12</accession>
<feature type="domain" description="SLH" evidence="2">
    <location>
        <begin position="613"/>
        <end position="676"/>
    </location>
</feature>
<dbReference type="Pfam" id="PF16640">
    <property type="entry name" value="Big_3_5"/>
    <property type="match status" value="1"/>
</dbReference>
<dbReference type="InterPro" id="IPR013783">
    <property type="entry name" value="Ig-like_fold"/>
</dbReference>
<dbReference type="Proteomes" id="UP001589818">
    <property type="component" value="Unassembled WGS sequence"/>
</dbReference>
<dbReference type="Gene3D" id="2.60.40.10">
    <property type="entry name" value="Immunoglobulins"/>
    <property type="match status" value="2"/>
</dbReference>
<dbReference type="EMBL" id="JBHLVF010000061">
    <property type="protein sequence ID" value="MFC0396601.1"/>
    <property type="molecule type" value="Genomic_DNA"/>
</dbReference>
<feature type="non-terminal residue" evidence="3">
    <location>
        <position position="1"/>
    </location>
</feature>
<dbReference type="InterPro" id="IPR001119">
    <property type="entry name" value="SLH_dom"/>
</dbReference>
<dbReference type="PROSITE" id="PS51272">
    <property type="entry name" value="SLH"/>
    <property type="match status" value="3"/>
</dbReference>
<evidence type="ECO:0000259" key="2">
    <source>
        <dbReference type="PROSITE" id="PS51272"/>
    </source>
</evidence>
<feature type="domain" description="SLH" evidence="2">
    <location>
        <begin position="553"/>
        <end position="612"/>
    </location>
</feature>
<gene>
    <name evidence="3" type="ORF">ACFFJ8_35295</name>
</gene>
<sequence length="743" mass="77436">HAAAPVIVTEPQDQTANEGAAATLSVTANISGSGTLTYQWYRNTSNSTNGAAPIFGATGASYTVPTAAVGDLYYYAIVTNTDATATGNQTATATSSVAKVTVEALPPAITSTVVSAAPDPSIWGTTVTLTAAVTAISATPSGTVSFYDGNTLLDTATLSGSTAVMTTSVLSIGTHTITATYNGNANFVGSTGTTTVTVQAVPTYTIAAIANQVASSLIQGYATSSIETKTIQVTNNGTGNLTNVSVTLSGANANQFIITQPAVTVNTGDSTSFTVRAKDGLTAGTYAATVTVSASNMTDVSFSVTQTVNAPTPVYPVIGTASPGSASTDVEVLVNGKAEKAGTASTSTVNNQTVTKVAVDQNKLENKLAEEGQGAIVTIQVKASSDVVIVGLNGQMVQNMESKQAILEFKTNHATYTLPVQHIDWESLSEELGKSVDLQDISVEIEIAKPKAETVQAIEDAAEQGGFTIVAPPLNFTVTVKYGDKTIQLSTFDAYVKRMIAIPDGVDANKLTTGVVLEPDGTVRHVPTMVSNIDGTYYAQISSLINSTYAVIWNPVEFRDMANHWANDAVNDMGSRLIVTGTVTGRYHPDRDISRAEFAAIAVRALGLKLENGASPFSDVKDSDWYSSAINTAYAYKLISGYEDGTFRPAEKITREQAMVIIAKAMKITKLNDKLSADQIEAALRSLTDAEDASNWARSGIADCIGAGIVSGRNGIELAPQASITRAEVAVIVERLLTKSGLI</sequence>
<protein>
    <submittedName>
        <fullName evidence="3">S-layer homology domain-containing protein</fullName>
    </submittedName>
</protein>
<dbReference type="PANTHER" id="PTHR43308">
    <property type="entry name" value="OUTER MEMBRANE PROTEIN ALPHA-RELATED"/>
    <property type="match status" value="1"/>
</dbReference>
<dbReference type="Pfam" id="PF00395">
    <property type="entry name" value="SLH"/>
    <property type="match status" value="3"/>
</dbReference>
<proteinExistence type="predicted"/>
<keyword evidence="4" id="KW-1185">Reference proteome</keyword>
<dbReference type="PROSITE" id="PS50835">
    <property type="entry name" value="IG_LIKE"/>
    <property type="match status" value="1"/>
</dbReference>
<organism evidence="3 4">
    <name type="scientific">Paenibacillus mendelii</name>
    <dbReference type="NCBI Taxonomy" id="206163"/>
    <lineage>
        <taxon>Bacteria</taxon>
        <taxon>Bacillati</taxon>
        <taxon>Bacillota</taxon>
        <taxon>Bacilli</taxon>
        <taxon>Bacillales</taxon>
        <taxon>Paenibacillaceae</taxon>
        <taxon>Paenibacillus</taxon>
    </lineage>
</organism>
<dbReference type="InterPro" id="IPR032109">
    <property type="entry name" value="Big_3_5"/>
</dbReference>
<comment type="caution">
    <text evidence="3">The sequence shown here is derived from an EMBL/GenBank/DDBJ whole genome shotgun (WGS) entry which is preliminary data.</text>
</comment>
<dbReference type="InterPro" id="IPR051465">
    <property type="entry name" value="Cell_Envelope_Struct_Comp"/>
</dbReference>
<dbReference type="RefSeq" id="WP_379125448.1">
    <property type="nucleotide sequence ID" value="NZ_JBHLVF010000061.1"/>
</dbReference>
<dbReference type="InterPro" id="IPR007110">
    <property type="entry name" value="Ig-like_dom"/>
</dbReference>
<evidence type="ECO:0000313" key="3">
    <source>
        <dbReference type="EMBL" id="MFC0396601.1"/>
    </source>
</evidence>
<name>A0ABV6JL12_9BACL</name>
<reference evidence="3 4" key="1">
    <citation type="submission" date="2024-09" db="EMBL/GenBank/DDBJ databases">
        <authorList>
            <person name="Sun Q."/>
            <person name="Mori K."/>
        </authorList>
    </citation>
    <scope>NUCLEOTIDE SEQUENCE [LARGE SCALE GENOMIC DNA]</scope>
    <source>
        <strain evidence="3 4">CCM 4839</strain>
    </source>
</reference>
<evidence type="ECO:0000313" key="4">
    <source>
        <dbReference type="Proteomes" id="UP001589818"/>
    </source>
</evidence>
<feature type="domain" description="Ig-like" evidence="1">
    <location>
        <begin position="5"/>
        <end position="94"/>
    </location>
</feature>